<dbReference type="KEGG" id="sted:SPTER_02880"/>
<dbReference type="PIRSF" id="PIRSF017082">
    <property type="entry name" value="YflP"/>
    <property type="match status" value="1"/>
</dbReference>
<dbReference type="SUPFAM" id="SSF53850">
    <property type="entry name" value="Periplasmic binding protein-like II"/>
    <property type="match status" value="1"/>
</dbReference>
<dbReference type="Gene3D" id="3.40.190.10">
    <property type="entry name" value="Periplasmic binding protein-like II"/>
    <property type="match status" value="1"/>
</dbReference>
<proteinExistence type="inferred from homology"/>
<dbReference type="PANTHER" id="PTHR42928">
    <property type="entry name" value="TRICARBOXYLATE-BINDING PROTEIN"/>
    <property type="match status" value="1"/>
</dbReference>
<dbReference type="Proteomes" id="UP000320776">
    <property type="component" value="Chromosome"/>
</dbReference>
<dbReference type="AlphaFoldDB" id="A0A517DNT8"/>
<reference evidence="2 3" key="1">
    <citation type="submission" date="2019-02" db="EMBL/GenBank/DDBJ databases">
        <title>Closed genome of Sporomusa termitida DSM 4440.</title>
        <authorList>
            <person name="Poehlein A."/>
            <person name="Daniel R."/>
        </authorList>
    </citation>
    <scope>NUCLEOTIDE SEQUENCE [LARGE SCALE GENOMIC DNA]</scope>
    <source>
        <strain evidence="2 3">DSM 4440</strain>
    </source>
</reference>
<evidence type="ECO:0000313" key="2">
    <source>
        <dbReference type="EMBL" id="QDR79029.1"/>
    </source>
</evidence>
<gene>
    <name evidence="2" type="ORF">SPTER_02880</name>
</gene>
<comment type="similarity">
    <text evidence="1">Belongs to the UPF0065 (bug) family.</text>
</comment>
<dbReference type="PANTHER" id="PTHR42928:SF5">
    <property type="entry name" value="BLR1237 PROTEIN"/>
    <property type="match status" value="1"/>
</dbReference>
<dbReference type="InterPro" id="IPR005064">
    <property type="entry name" value="BUG"/>
</dbReference>
<evidence type="ECO:0000256" key="1">
    <source>
        <dbReference type="ARBA" id="ARBA00006987"/>
    </source>
</evidence>
<dbReference type="CDD" id="cd07012">
    <property type="entry name" value="PBP2_Bug_TTT"/>
    <property type="match status" value="1"/>
</dbReference>
<sequence>MEKVAIPVQKYPERPITMIVPFSVGGGSDLIARSLEKYAFKHLGQPLVIINKPGGAGTIGWNELAGENPDGYTIGITASDLLLLSLYESGKYQYTTALDPLAQVTALPMVLAVQAGQPWHKLNDLIEYAKNHPGELKFGNAGIGGFTHVLSETFGQTTDIVIKHVPFSGANETTAALLGGHIQVIFANPMVVREHVKSGTVRILAVNNEQRMVDPIFNSVPTFKEQGLEITLSNWYGIAAPKEMPANIKNKLAKALKEVITDPEFRKDMEGMSMSIEYLDPQESQLKWINDSQMLQKTLQESGILEQIKTQKK</sequence>
<organism evidence="2 3">
    <name type="scientific">Sporomusa termitida</name>
    <dbReference type="NCBI Taxonomy" id="2377"/>
    <lineage>
        <taxon>Bacteria</taxon>
        <taxon>Bacillati</taxon>
        <taxon>Bacillota</taxon>
        <taxon>Negativicutes</taxon>
        <taxon>Selenomonadales</taxon>
        <taxon>Sporomusaceae</taxon>
        <taxon>Sporomusa</taxon>
    </lineage>
</organism>
<evidence type="ECO:0008006" key="4">
    <source>
        <dbReference type="Google" id="ProtNLM"/>
    </source>
</evidence>
<protein>
    <recommendedName>
        <fullName evidence="4">Tripartite tricarboxylate transporter family receptor</fullName>
    </recommendedName>
</protein>
<keyword evidence="3" id="KW-1185">Reference proteome</keyword>
<evidence type="ECO:0000313" key="3">
    <source>
        <dbReference type="Proteomes" id="UP000320776"/>
    </source>
</evidence>
<dbReference type="EMBL" id="CP036259">
    <property type="protein sequence ID" value="QDR79029.1"/>
    <property type="molecule type" value="Genomic_DNA"/>
</dbReference>
<dbReference type="InterPro" id="IPR042100">
    <property type="entry name" value="Bug_dom1"/>
</dbReference>
<dbReference type="Gene3D" id="3.40.190.150">
    <property type="entry name" value="Bordetella uptake gene, domain 1"/>
    <property type="match status" value="1"/>
</dbReference>
<name>A0A517DNT8_9FIRM</name>
<dbReference type="Pfam" id="PF03401">
    <property type="entry name" value="TctC"/>
    <property type="match status" value="1"/>
</dbReference>
<accession>A0A517DNT8</accession>